<feature type="domain" description="Thiolase N-terminal" evidence="6">
    <location>
        <begin position="19"/>
        <end position="280"/>
    </location>
</feature>
<feature type="active site" description="Proton acceptor" evidence="4">
    <location>
        <position position="366"/>
    </location>
</feature>
<comment type="similarity">
    <text evidence="1 5">Belongs to the thiolase-like superfamily. Thiolase family.</text>
</comment>
<name>A0A427YW16_9TREE</name>
<dbReference type="OrthoDB" id="5404651at2759"/>
<dbReference type="Pfam" id="PF02803">
    <property type="entry name" value="Thiolase_C"/>
    <property type="match status" value="1"/>
</dbReference>
<sequence length="410" mass="42695">MVGSSARSLATKISHRSSYIVASKRTPFGAYGGRLRDLKASALGGIAGRAALDELSQEVEVDHVFFGNVSQTDNSTPYLARHVGHLSGLGPTVPALTINRLCGSGFQAAITAAQHISLGEADVCLTGGAEAMSMAPYTLSGAARFGNRYGADMKLEDSLAAALVDQNPGGTPTPMGVTAENLAKKYGITREECDDYALRSQKRYAAALADGAFSAELTSVSLQTRKGLSILVDEHPRPQSTLESLASLSPAFIPSGGTVTAGNASGICDGAAANIVMSESSLKRYNVRPLARIASYAWSACEPGIMGIGPVAATREALRKAGKSIGEMDLLEINEAFAAQWLAVQRELDLPTERTNMFGGAIAVGHPLAASGARILANLTHNLIRLDRRWALGAACIGGGQGIAVVLERA</sequence>
<keyword evidence="3 5" id="KW-0012">Acyltransferase</keyword>
<evidence type="ECO:0008006" key="10">
    <source>
        <dbReference type="Google" id="ProtNLM"/>
    </source>
</evidence>
<feature type="active site" description="Proton acceptor" evidence="4">
    <location>
        <position position="396"/>
    </location>
</feature>
<dbReference type="STRING" id="1890683.A0A427YW16"/>
<keyword evidence="2 5" id="KW-0808">Transferase</keyword>
<gene>
    <name evidence="8" type="ORF">EHS25_000312</name>
</gene>
<feature type="active site" description="Acyl-thioester intermediate" evidence="4">
    <location>
        <position position="102"/>
    </location>
</feature>
<dbReference type="EMBL" id="RSCD01000001">
    <property type="protein sequence ID" value="RSH95226.1"/>
    <property type="molecule type" value="Genomic_DNA"/>
</dbReference>
<evidence type="ECO:0000259" key="6">
    <source>
        <dbReference type="Pfam" id="PF00108"/>
    </source>
</evidence>
<dbReference type="InterPro" id="IPR020610">
    <property type="entry name" value="Thiolase_AS"/>
</dbReference>
<accession>A0A427YW16</accession>
<dbReference type="InterPro" id="IPR020616">
    <property type="entry name" value="Thiolase_N"/>
</dbReference>
<dbReference type="PIRSF" id="PIRSF000429">
    <property type="entry name" value="Ac-CoA_Ac_transf"/>
    <property type="match status" value="1"/>
</dbReference>
<dbReference type="InterPro" id="IPR002155">
    <property type="entry name" value="Thiolase"/>
</dbReference>
<proteinExistence type="inferred from homology"/>
<evidence type="ECO:0000313" key="9">
    <source>
        <dbReference type="Proteomes" id="UP000279259"/>
    </source>
</evidence>
<dbReference type="CDD" id="cd00751">
    <property type="entry name" value="thiolase"/>
    <property type="match status" value="1"/>
</dbReference>
<dbReference type="PANTHER" id="PTHR18919">
    <property type="entry name" value="ACETYL-COA C-ACYLTRANSFERASE"/>
    <property type="match status" value="1"/>
</dbReference>
<evidence type="ECO:0000256" key="1">
    <source>
        <dbReference type="ARBA" id="ARBA00010982"/>
    </source>
</evidence>
<dbReference type="NCBIfam" id="TIGR01930">
    <property type="entry name" value="AcCoA-C-Actrans"/>
    <property type="match status" value="1"/>
</dbReference>
<dbReference type="InterPro" id="IPR020613">
    <property type="entry name" value="Thiolase_CS"/>
</dbReference>
<dbReference type="FunFam" id="3.40.47.10:FF:000010">
    <property type="entry name" value="Acetyl-CoA acetyltransferase (Thiolase)"/>
    <property type="match status" value="1"/>
</dbReference>
<dbReference type="PROSITE" id="PS00737">
    <property type="entry name" value="THIOLASE_2"/>
    <property type="match status" value="1"/>
</dbReference>
<dbReference type="Proteomes" id="UP000279259">
    <property type="component" value="Unassembled WGS sequence"/>
</dbReference>
<dbReference type="InterPro" id="IPR016039">
    <property type="entry name" value="Thiolase-like"/>
</dbReference>
<dbReference type="PANTHER" id="PTHR18919:SF107">
    <property type="entry name" value="ACETYL-COA ACETYLTRANSFERASE, CYTOSOLIC"/>
    <property type="match status" value="1"/>
</dbReference>
<dbReference type="PROSITE" id="PS00099">
    <property type="entry name" value="THIOLASE_3"/>
    <property type="match status" value="1"/>
</dbReference>
<evidence type="ECO:0000256" key="5">
    <source>
        <dbReference type="RuleBase" id="RU003557"/>
    </source>
</evidence>
<reference evidence="8 9" key="1">
    <citation type="submission" date="2018-11" db="EMBL/GenBank/DDBJ databases">
        <title>Genome sequence of Saitozyma podzolica DSM 27192.</title>
        <authorList>
            <person name="Aliyu H."/>
            <person name="Gorte O."/>
            <person name="Ochsenreither K."/>
        </authorList>
    </citation>
    <scope>NUCLEOTIDE SEQUENCE [LARGE SCALE GENOMIC DNA]</scope>
    <source>
        <strain evidence="8 9">DSM 27192</strain>
    </source>
</reference>
<evidence type="ECO:0000256" key="4">
    <source>
        <dbReference type="PIRSR" id="PIRSR000429-1"/>
    </source>
</evidence>
<dbReference type="AlphaFoldDB" id="A0A427YW16"/>
<evidence type="ECO:0000256" key="2">
    <source>
        <dbReference type="ARBA" id="ARBA00022679"/>
    </source>
</evidence>
<organism evidence="8 9">
    <name type="scientific">Saitozyma podzolica</name>
    <dbReference type="NCBI Taxonomy" id="1890683"/>
    <lineage>
        <taxon>Eukaryota</taxon>
        <taxon>Fungi</taxon>
        <taxon>Dikarya</taxon>
        <taxon>Basidiomycota</taxon>
        <taxon>Agaricomycotina</taxon>
        <taxon>Tremellomycetes</taxon>
        <taxon>Tremellales</taxon>
        <taxon>Trimorphomycetaceae</taxon>
        <taxon>Saitozyma</taxon>
    </lineage>
</organism>
<dbReference type="Pfam" id="PF00108">
    <property type="entry name" value="Thiolase_N"/>
    <property type="match status" value="1"/>
</dbReference>
<evidence type="ECO:0000313" key="8">
    <source>
        <dbReference type="EMBL" id="RSH95226.1"/>
    </source>
</evidence>
<dbReference type="GO" id="GO:0006635">
    <property type="term" value="P:fatty acid beta-oxidation"/>
    <property type="evidence" value="ECO:0007669"/>
    <property type="project" value="TreeGrafter"/>
</dbReference>
<keyword evidence="9" id="KW-1185">Reference proteome</keyword>
<dbReference type="Gene3D" id="3.40.47.10">
    <property type="match status" value="1"/>
</dbReference>
<dbReference type="GO" id="GO:0003985">
    <property type="term" value="F:acetyl-CoA C-acetyltransferase activity"/>
    <property type="evidence" value="ECO:0007669"/>
    <property type="project" value="TreeGrafter"/>
</dbReference>
<dbReference type="SUPFAM" id="SSF53901">
    <property type="entry name" value="Thiolase-like"/>
    <property type="match status" value="2"/>
</dbReference>
<dbReference type="InterPro" id="IPR020617">
    <property type="entry name" value="Thiolase_C"/>
</dbReference>
<dbReference type="GO" id="GO:0005739">
    <property type="term" value="C:mitochondrion"/>
    <property type="evidence" value="ECO:0007669"/>
    <property type="project" value="TreeGrafter"/>
</dbReference>
<feature type="domain" description="Thiolase C-terminal" evidence="7">
    <location>
        <begin position="288"/>
        <end position="409"/>
    </location>
</feature>
<evidence type="ECO:0000256" key="3">
    <source>
        <dbReference type="ARBA" id="ARBA00023315"/>
    </source>
</evidence>
<evidence type="ECO:0000259" key="7">
    <source>
        <dbReference type="Pfam" id="PF02803"/>
    </source>
</evidence>
<protein>
    <recommendedName>
        <fullName evidence="10">Erg10, acetyl-CoA C-acetyltransferase</fullName>
    </recommendedName>
</protein>
<comment type="caution">
    <text evidence="8">The sequence shown here is derived from an EMBL/GenBank/DDBJ whole genome shotgun (WGS) entry which is preliminary data.</text>
</comment>